<dbReference type="Pfam" id="PF00534">
    <property type="entry name" value="Glycos_transf_1"/>
    <property type="match status" value="1"/>
</dbReference>
<dbReference type="PANTHER" id="PTHR45947">
    <property type="entry name" value="SULFOQUINOVOSYL TRANSFERASE SQD2"/>
    <property type="match status" value="1"/>
</dbReference>
<dbReference type="CDD" id="cd03801">
    <property type="entry name" value="GT4_PimA-like"/>
    <property type="match status" value="1"/>
</dbReference>
<dbReference type="InterPro" id="IPR050194">
    <property type="entry name" value="Glycosyltransferase_grp1"/>
</dbReference>
<name>A0A8J4M157_9BACL</name>
<dbReference type="PANTHER" id="PTHR45947:SF3">
    <property type="entry name" value="SULFOQUINOVOSYL TRANSFERASE SQD2"/>
    <property type="match status" value="1"/>
</dbReference>
<dbReference type="AlphaFoldDB" id="A0A8J4M157"/>
<organism evidence="2 3">
    <name type="scientific">Xylanibacillus composti</name>
    <dbReference type="NCBI Taxonomy" id="1572762"/>
    <lineage>
        <taxon>Bacteria</taxon>
        <taxon>Bacillati</taxon>
        <taxon>Bacillota</taxon>
        <taxon>Bacilli</taxon>
        <taxon>Bacillales</taxon>
        <taxon>Paenibacillaceae</taxon>
        <taxon>Xylanibacillus</taxon>
    </lineage>
</organism>
<dbReference type="RefSeq" id="WP_213411091.1">
    <property type="nucleotide sequence ID" value="NZ_BOVK01000015.1"/>
</dbReference>
<dbReference type="GO" id="GO:0016758">
    <property type="term" value="F:hexosyltransferase activity"/>
    <property type="evidence" value="ECO:0007669"/>
    <property type="project" value="TreeGrafter"/>
</dbReference>
<dbReference type="Gene3D" id="3.40.50.2000">
    <property type="entry name" value="Glycogen Phosphorylase B"/>
    <property type="match status" value="2"/>
</dbReference>
<evidence type="ECO:0000313" key="3">
    <source>
        <dbReference type="Proteomes" id="UP000677918"/>
    </source>
</evidence>
<evidence type="ECO:0000313" key="2">
    <source>
        <dbReference type="EMBL" id="GIQ68520.1"/>
    </source>
</evidence>
<gene>
    <name evidence="2" type="ORF">XYCOK13_13440</name>
</gene>
<comment type="caution">
    <text evidence="2">The sequence shown here is derived from an EMBL/GenBank/DDBJ whole genome shotgun (WGS) entry which is preliminary data.</text>
</comment>
<sequence length="338" mass="39070">MYRILHAPLDIAGQAGLMCDQLNRLGCFASAYNYYPTYLNYRNRCIVTDAYQLQKMFHRAARAFDIFHFHNGLSFFTDFRDIRWLRESGKTVIMHHRGNDVRFSRQSKQGNKLANPYVWTGSSLPDETIDRNLRFFADYVDLALVQDYELYRYVEDYYKRVVVLPRLIEIDRVPLQLPSANKRIPLVVHAPTDRQFKGSDIIIRTVRELQRKHQFAFVLIERMSHREATRYLHQADIVIDQILCGAYGNVSVEAMAAGKPVIAYIHPELADTYPPGMPVVSANPDTLRAVLAHLLSEPELRRKLGRQGRDYAKAHHDARTVTFQLLSLYGSTMAATKF</sequence>
<dbReference type="InterPro" id="IPR001296">
    <property type="entry name" value="Glyco_trans_1"/>
</dbReference>
<feature type="domain" description="Glycosyl transferase family 1" evidence="1">
    <location>
        <begin position="219"/>
        <end position="310"/>
    </location>
</feature>
<accession>A0A8J4M157</accession>
<protein>
    <recommendedName>
        <fullName evidence="1">Glycosyl transferase family 1 domain-containing protein</fullName>
    </recommendedName>
</protein>
<evidence type="ECO:0000259" key="1">
    <source>
        <dbReference type="Pfam" id="PF00534"/>
    </source>
</evidence>
<proteinExistence type="predicted"/>
<dbReference type="EMBL" id="BOVK01000015">
    <property type="protein sequence ID" value="GIQ68520.1"/>
    <property type="molecule type" value="Genomic_DNA"/>
</dbReference>
<dbReference type="Proteomes" id="UP000677918">
    <property type="component" value="Unassembled WGS sequence"/>
</dbReference>
<dbReference type="SUPFAM" id="SSF53756">
    <property type="entry name" value="UDP-Glycosyltransferase/glycogen phosphorylase"/>
    <property type="match status" value="1"/>
</dbReference>
<reference evidence="2" key="1">
    <citation type="submission" date="2021-04" db="EMBL/GenBank/DDBJ databases">
        <title>Draft genome sequence of Xylanibacillus composti strain K13.</title>
        <authorList>
            <person name="Uke A."/>
            <person name="Chhe C."/>
            <person name="Baramee S."/>
            <person name="Kosugi A."/>
        </authorList>
    </citation>
    <scope>NUCLEOTIDE SEQUENCE</scope>
    <source>
        <strain evidence="2">K13</strain>
    </source>
</reference>
<keyword evidence="3" id="KW-1185">Reference proteome</keyword>